<feature type="transmembrane region" description="Helical" evidence="14">
    <location>
        <begin position="83"/>
        <end position="102"/>
    </location>
</feature>
<gene>
    <name evidence="14" type="primary">uppP</name>
    <name evidence="15" type="ORF">GV829_00855</name>
</gene>
<dbReference type="NCBIfam" id="NF001390">
    <property type="entry name" value="PRK00281.1-4"/>
    <property type="match status" value="1"/>
</dbReference>
<evidence type="ECO:0000256" key="1">
    <source>
        <dbReference type="ARBA" id="ARBA00004651"/>
    </source>
</evidence>
<dbReference type="GO" id="GO:0050380">
    <property type="term" value="F:undecaprenyl-diphosphatase activity"/>
    <property type="evidence" value="ECO:0007669"/>
    <property type="project" value="UniProtKB-UniRule"/>
</dbReference>
<sequence length="267" mass="28448">MSSDIITAILLGIIEGLTEFLPVSSTGHLILAGELLGFTGEGSVTFKIAIQLGAILAVLVVYWRRFWNVGTGLLRRDAEAIAFTRNIMIGFFPAMIIGAVAYDAIRAVLQTPEIVAIALVVGGVLILLLERLVRTVTVNSVESMPLRTAIVIGCVQCIAMIPGVSRSGATILGALAMGVERKTAAEFSFFLAVPTMAGATVYSLYRDRALLSADDMEMIAIGFGVAFLVALAVVKAFVAIVARHGFAPFAWYRIVVGSAALVWLIMR</sequence>
<dbReference type="GO" id="GO:0046677">
    <property type="term" value="P:response to antibiotic"/>
    <property type="evidence" value="ECO:0007669"/>
    <property type="project" value="UniProtKB-UniRule"/>
</dbReference>
<evidence type="ECO:0000256" key="14">
    <source>
        <dbReference type="HAMAP-Rule" id="MF_01006"/>
    </source>
</evidence>
<dbReference type="GO" id="GO:0008360">
    <property type="term" value="P:regulation of cell shape"/>
    <property type="evidence" value="ECO:0007669"/>
    <property type="project" value="UniProtKB-KW"/>
</dbReference>
<dbReference type="Proteomes" id="UP000503018">
    <property type="component" value="Chromosome"/>
</dbReference>
<dbReference type="NCBIfam" id="NF001389">
    <property type="entry name" value="PRK00281.1-2"/>
    <property type="match status" value="1"/>
</dbReference>
<dbReference type="KEGG" id="slan:GV829_00855"/>
<keyword evidence="10 14" id="KW-0046">Antibiotic resistance</keyword>
<feature type="transmembrane region" description="Helical" evidence="14">
    <location>
        <begin position="114"/>
        <end position="133"/>
    </location>
</feature>
<evidence type="ECO:0000313" key="15">
    <source>
        <dbReference type="EMBL" id="QJQ31173.1"/>
    </source>
</evidence>
<evidence type="ECO:0000256" key="7">
    <source>
        <dbReference type="ARBA" id="ARBA00022801"/>
    </source>
</evidence>
<evidence type="ECO:0000256" key="4">
    <source>
        <dbReference type="ARBA" id="ARBA00021581"/>
    </source>
</evidence>
<evidence type="ECO:0000256" key="13">
    <source>
        <dbReference type="ARBA" id="ARBA00047594"/>
    </source>
</evidence>
<keyword evidence="9 14" id="KW-0472">Membrane</keyword>
<evidence type="ECO:0000313" key="16">
    <source>
        <dbReference type="Proteomes" id="UP000503018"/>
    </source>
</evidence>
<keyword evidence="16" id="KW-1185">Reference proteome</keyword>
<keyword evidence="8 14" id="KW-1133">Transmembrane helix</keyword>
<evidence type="ECO:0000256" key="10">
    <source>
        <dbReference type="ARBA" id="ARBA00023251"/>
    </source>
</evidence>
<dbReference type="EMBL" id="CP053015">
    <property type="protein sequence ID" value="QJQ31173.1"/>
    <property type="molecule type" value="Genomic_DNA"/>
</dbReference>
<evidence type="ECO:0000256" key="6">
    <source>
        <dbReference type="ARBA" id="ARBA00022692"/>
    </source>
</evidence>
<proteinExistence type="inferred from homology"/>
<evidence type="ECO:0000256" key="8">
    <source>
        <dbReference type="ARBA" id="ARBA00022989"/>
    </source>
</evidence>
<keyword evidence="14" id="KW-0133">Cell shape</keyword>
<dbReference type="GO" id="GO:0005886">
    <property type="term" value="C:plasma membrane"/>
    <property type="evidence" value="ECO:0007669"/>
    <property type="project" value="UniProtKB-SubCell"/>
</dbReference>
<dbReference type="Pfam" id="PF02673">
    <property type="entry name" value="BacA"/>
    <property type="match status" value="1"/>
</dbReference>
<feature type="transmembrane region" description="Helical" evidence="14">
    <location>
        <begin position="184"/>
        <end position="205"/>
    </location>
</feature>
<feature type="transmembrane region" description="Helical" evidence="14">
    <location>
        <begin position="217"/>
        <end position="243"/>
    </location>
</feature>
<dbReference type="RefSeq" id="WP_169943388.1">
    <property type="nucleotide sequence ID" value="NZ_CP053015.1"/>
</dbReference>
<keyword evidence="14" id="KW-0573">Peptidoglycan synthesis</keyword>
<evidence type="ECO:0000256" key="11">
    <source>
        <dbReference type="ARBA" id="ARBA00032707"/>
    </source>
</evidence>
<keyword evidence="7 14" id="KW-0378">Hydrolase</keyword>
<dbReference type="AlphaFoldDB" id="A0A6M4AQ71"/>
<dbReference type="GO" id="GO:0071555">
    <property type="term" value="P:cell wall organization"/>
    <property type="evidence" value="ECO:0007669"/>
    <property type="project" value="UniProtKB-KW"/>
</dbReference>
<dbReference type="NCBIfam" id="TIGR00753">
    <property type="entry name" value="undec_PP_bacA"/>
    <property type="match status" value="1"/>
</dbReference>
<comment type="catalytic activity">
    <reaction evidence="13 14">
        <text>di-trans,octa-cis-undecaprenyl diphosphate + H2O = di-trans,octa-cis-undecaprenyl phosphate + phosphate + H(+)</text>
        <dbReference type="Rhea" id="RHEA:28094"/>
        <dbReference type="ChEBI" id="CHEBI:15377"/>
        <dbReference type="ChEBI" id="CHEBI:15378"/>
        <dbReference type="ChEBI" id="CHEBI:43474"/>
        <dbReference type="ChEBI" id="CHEBI:58405"/>
        <dbReference type="ChEBI" id="CHEBI:60392"/>
        <dbReference type="EC" id="3.6.1.27"/>
    </reaction>
</comment>
<name>A0A6M4AQ71_9SPHN</name>
<feature type="transmembrane region" description="Helical" evidence="14">
    <location>
        <begin position="249"/>
        <end position="266"/>
    </location>
</feature>
<dbReference type="PANTHER" id="PTHR30622">
    <property type="entry name" value="UNDECAPRENYL-DIPHOSPHATASE"/>
    <property type="match status" value="1"/>
</dbReference>
<comment type="function">
    <text evidence="14">Catalyzes the dephosphorylation of undecaprenyl diphosphate (UPP). Confers resistance to bacitracin.</text>
</comment>
<dbReference type="InterPro" id="IPR003824">
    <property type="entry name" value="UppP"/>
</dbReference>
<comment type="similarity">
    <text evidence="2 14">Belongs to the UppP family.</text>
</comment>
<evidence type="ECO:0000256" key="2">
    <source>
        <dbReference type="ARBA" id="ARBA00010621"/>
    </source>
</evidence>
<organism evidence="15 16">
    <name type="scientific">Sphingomonas lacunae</name>
    <dbReference type="NCBI Taxonomy" id="2698828"/>
    <lineage>
        <taxon>Bacteria</taxon>
        <taxon>Pseudomonadati</taxon>
        <taxon>Pseudomonadota</taxon>
        <taxon>Alphaproteobacteria</taxon>
        <taxon>Sphingomonadales</taxon>
        <taxon>Sphingomonadaceae</taxon>
        <taxon>Sphingomonas</taxon>
    </lineage>
</organism>
<dbReference type="PANTHER" id="PTHR30622:SF3">
    <property type="entry name" value="UNDECAPRENYL-DIPHOSPHATASE"/>
    <property type="match status" value="1"/>
</dbReference>
<keyword evidence="14" id="KW-0961">Cell wall biogenesis/degradation</keyword>
<dbReference type="GO" id="GO:0009252">
    <property type="term" value="P:peptidoglycan biosynthetic process"/>
    <property type="evidence" value="ECO:0007669"/>
    <property type="project" value="UniProtKB-KW"/>
</dbReference>
<keyword evidence="5 14" id="KW-1003">Cell membrane</keyword>
<keyword evidence="6 14" id="KW-0812">Transmembrane</keyword>
<comment type="subcellular location">
    <subcellularLocation>
        <location evidence="1 14">Cell membrane</location>
        <topology evidence="1 14">Multi-pass membrane protein</topology>
    </subcellularLocation>
</comment>
<evidence type="ECO:0000256" key="12">
    <source>
        <dbReference type="ARBA" id="ARBA00032932"/>
    </source>
</evidence>
<evidence type="ECO:0000256" key="9">
    <source>
        <dbReference type="ARBA" id="ARBA00023136"/>
    </source>
</evidence>
<dbReference type="HAMAP" id="MF_01006">
    <property type="entry name" value="Undec_diphosphatase"/>
    <property type="match status" value="1"/>
</dbReference>
<evidence type="ECO:0000256" key="5">
    <source>
        <dbReference type="ARBA" id="ARBA00022475"/>
    </source>
</evidence>
<reference evidence="15 16" key="1">
    <citation type="submission" date="2020-01" db="EMBL/GenBank/DDBJ databases">
        <title>Sphingomonas sp. strain CSW-10.</title>
        <authorList>
            <person name="Chen W.-M."/>
        </authorList>
    </citation>
    <scope>NUCLEOTIDE SEQUENCE [LARGE SCALE GENOMIC DNA]</scope>
    <source>
        <strain evidence="15 16">CSW-10</strain>
    </source>
</reference>
<protein>
    <recommendedName>
        <fullName evidence="4 14">Undecaprenyl-diphosphatase</fullName>
        <ecNumber evidence="3 14">3.6.1.27</ecNumber>
    </recommendedName>
    <alternativeName>
        <fullName evidence="12 14">Bacitracin resistance protein</fullName>
    </alternativeName>
    <alternativeName>
        <fullName evidence="11 14">Undecaprenyl pyrophosphate phosphatase</fullName>
    </alternativeName>
</protein>
<dbReference type="EC" id="3.6.1.27" evidence="3 14"/>
<evidence type="ECO:0000256" key="3">
    <source>
        <dbReference type="ARBA" id="ARBA00012374"/>
    </source>
</evidence>
<feature type="transmembrane region" description="Helical" evidence="14">
    <location>
        <begin position="44"/>
        <end position="63"/>
    </location>
</feature>
<accession>A0A6M4AQ71</accession>
<comment type="miscellaneous">
    <text evidence="14">Bacitracin is thought to be involved in the inhibition of peptidoglycan synthesis by sequestering undecaprenyl diphosphate, thereby reducing the pool of lipid carrier available.</text>
</comment>